<name>A0ABD5WI30_9EURY</name>
<dbReference type="EMBL" id="JBHSZH010000001">
    <property type="protein sequence ID" value="MFC7078767.1"/>
    <property type="molecule type" value="Genomic_DNA"/>
</dbReference>
<dbReference type="RefSeq" id="WP_382208364.1">
    <property type="nucleotide sequence ID" value="NZ_JBHSZH010000001.1"/>
</dbReference>
<evidence type="ECO:0000313" key="2">
    <source>
        <dbReference type="Proteomes" id="UP001596407"/>
    </source>
</evidence>
<accession>A0ABD5WI30</accession>
<gene>
    <name evidence="1" type="ORF">ACFQJ6_00120</name>
</gene>
<evidence type="ECO:0000313" key="1">
    <source>
        <dbReference type="EMBL" id="MFC7078767.1"/>
    </source>
</evidence>
<reference evidence="1 2" key="1">
    <citation type="journal article" date="2019" name="Int. J. Syst. Evol. Microbiol.">
        <title>The Global Catalogue of Microorganisms (GCM) 10K type strain sequencing project: providing services to taxonomists for standard genome sequencing and annotation.</title>
        <authorList>
            <consortium name="The Broad Institute Genomics Platform"/>
            <consortium name="The Broad Institute Genome Sequencing Center for Infectious Disease"/>
            <person name="Wu L."/>
            <person name="Ma J."/>
        </authorList>
    </citation>
    <scope>NUCLEOTIDE SEQUENCE [LARGE SCALE GENOMIC DNA]</scope>
    <source>
        <strain evidence="1 2">DT72</strain>
    </source>
</reference>
<proteinExistence type="predicted"/>
<comment type="caution">
    <text evidence="1">The sequence shown here is derived from an EMBL/GenBank/DDBJ whole genome shotgun (WGS) entry which is preliminary data.</text>
</comment>
<dbReference type="Proteomes" id="UP001596407">
    <property type="component" value="Unassembled WGS sequence"/>
</dbReference>
<sequence>MRDGHESEIRPVQVFASVGRNRPTQFPRLAVQGRVGRREFHVGVPDTPSRLVPRLSPATVHSSGHVPVLDAESNVQSDIFGSKYEPAPSFGGRLESHA</sequence>
<dbReference type="AlphaFoldDB" id="A0ABD5WI30"/>
<keyword evidence="2" id="KW-1185">Reference proteome</keyword>
<organism evidence="1 2">
    <name type="scientific">Halorussus caseinilyticus</name>
    <dbReference type="NCBI Taxonomy" id="3034025"/>
    <lineage>
        <taxon>Archaea</taxon>
        <taxon>Methanobacteriati</taxon>
        <taxon>Methanobacteriota</taxon>
        <taxon>Stenosarchaea group</taxon>
        <taxon>Halobacteria</taxon>
        <taxon>Halobacteriales</taxon>
        <taxon>Haladaptataceae</taxon>
        <taxon>Halorussus</taxon>
    </lineage>
</organism>
<protein>
    <submittedName>
        <fullName evidence="1">Uncharacterized protein</fullName>
    </submittedName>
</protein>